<feature type="compositionally biased region" description="Low complexity" evidence="1">
    <location>
        <begin position="1"/>
        <end position="27"/>
    </location>
</feature>
<feature type="non-terminal residue" evidence="2">
    <location>
        <position position="1"/>
    </location>
</feature>
<dbReference type="EMBL" id="JAHLFH010000063">
    <property type="protein sequence ID" value="MBU3819383.1"/>
    <property type="molecule type" value="Genomic_DNA"/>
</dbReference>
<dbReference type="AlphaFoldDB" id="A0A9E2NQB9"/>
<reference evidence="2" key="2">
    <citation type="submission" date="2021-04" db="EMBL/GenBank/DDBJ databases">
        <authorList>
            <person name="Gilroy R."/>
        </authorList>
    </citation>
    <scope>NUCLEOTIDE SEQUENCE</scope>
    <source>
        <strain evidence="2">742</strain>
    </source>
</reference>
<evidence type="ECO:0000256" key="1">
    <source>
        <dbReference type="SAM" id="MobiDB-lite"/>
    </source>
</evidence>
<feature type="region of interest" description="Disordered" evidence="1">
    <location>
        <begin position="1"/>
        <end position="28"/>
    </location>
</feature>
<organism evidence="2 3">
    <name type="scientific">Candidatus Faecalibacterium intestinavium</name>
    <dbReference type="NCBI Taxonomy" id="2838580"/>
    <lineage>
        <taxon>Bacteria</taxon>
        <taxon>Bacillati</taxon>
        <taxon>Bacillota</taxon>
        <taxon>Clostridia</taxon>
        <taxon>Eubacteriales</taxon>
        <taxon>Oscillospiraceae</taxon>
        <taxon>Faecalibacterium</taxon>
    </lineage>
</organism>
<accession>A0A9E2NQB9</accession>
<comment type="caution">
    <text evidence="2">The sequence shown here is derived from an EMBL/GenBank/DDBJ whole genome shotgun (WGS) entry which is preliminary data.</text>
</comment>
<protein>
    <submittedName>
        <fullName evidence="2">Cell envelope biogenesis protein TolA</fullName>
    </submittedName>
</protein>
<sequence>SGTASDSGLSTTSSGYGGASPSASSVSQVRVPYSALRMQAQGKTSQQIISQLTADGYSAAEIRTIMQMLNP</sequence>
<gene>
    <name evidence="2" type="ORF">H9864_03290</name>
</gene>
<evidence type="ECO:0000313" key="3">
    <source>
        <dbReference type="Proteomes" id="UP000824178"/>
    </source>
</evidence>
<dbReference type="Proteomes" id="UP000824178">
    <property type="component" value="Unassembled WGS sequence"/>
</dbReference>
<proteinExistence type="predicted"/>
<reference evidence="2" key="1">
    <citation type="journal article" date="2021" name="PeerJ">
        <title>Extensive microbial diversity within the chicken gut microbiome revealed by metagenomics and culture.</title>
        <authorList>
            <person name="Gilroy R."/>
            <person name="Ravi A."/>
            <person name="Getino M."/>
            <person name="Pursley I."/>
            <person name="Horton D.L."/>
            <person name="Alikhan N.F."/>
            <person name="Baker D."/>
            <person name="Gharbi K."/>
            <person name="Hall N."/>
            <person name="Watson M."/>
            <person name="Adriaenssens E.M."/>
            <person name="Foster-Nyarko E."/>
            <person name="Jarju S."/>
            <person name="Secka A."/>
            <person name="Antonio M."/>
            <person name="Oren A."/>
            <person name="Chaudhuri R.R."/>
            <person name="La Ragione R."/>
            <person name="Hildebrand F."/>
            <person name="Pallen M.J."/>
        </authorList>
    </citation>
    <scope>NUCLEOTIDE SEQUENCE</scope>
    <source>
        <strain evidence="2">742</strain>
    </source>
</reference>
<evidence type="ECO:0000313" key="2">
    <source>
        <dbReference type="EMBL" id="MBU3819383.1"/>
    </source>
</evidence>
<name>A0A9E2NQB9_9FIRM</name>